<gene>
    <name evidence="5" type="ORF">LARI1_G002446</name>
</gene>
<keyword evidence="1" id="KW-0808">Transferase</keyword>
<keyword evidence="2" id="KW-0294">Fucose metabolism</keyword>
<evidence type="ECO:0008006" key="7">
    <source>
        <dbReference type="Google" id="ProtNLM"/>
    </source>
</evidence>
<evidence type="ECO:0000256" key="4">
    <source>
        <dbReference type="SAM" id="Phobius"/>
    </source>
</evidence>
<evidence type="ECO:0000313" key="6">
    <source>
        <dbReference type="Proteomes" id="UP000469559"/>
    </source>
</evidence>
<dbReference type="GO" id="GO:0006004">
    <property type="term" value="P:fucose metabolic process"/>
    <property type="evidence" value="ECO:0007669"/>
    <property type="project" value="UniProtKB-KW"/>
</dbReference>
<proteinExistence type="predicted"/>
<keyword evidence="3" id="KW-0119">Carbohydrate metabolism</keyword>
<dbReference type="Proteomes" id="UP000469559">
    <property type="component" value="Unassembled WGS sequence"/>
</dbReference>
<dbReference type="OrthoDB" id="20368at2759"/>
<keyword evidence="4" id="KW-0472">Membrane</keyword>
<comment type="caution">
    <text evidence="5">The sequence shown here is derived from an EMBL/GenBank/DDBJ whole genome shotgun (WGS) entry which is preliminary data.</text>
</comment>
<name>A0A8T9BIQ3_9HELO</name>
<keyword evidence="4" id="KW-1133">Transmembrane helix</keyword>
<dbReference type="AlphaFoldDB" id="A0A8T9BIQ3"/>
<sequence>MGPSNSACNPPRLAFVLLILCWTTWYFFPSPGENGFPTFGGHSKPPPPTATNETFIADMLGTEIDGPYNLEPLAALCRSKEYTPGLIIKCKAAPGGMGNVRNMMLNCYRFAIEAGATGVIVPHFTTHLAMLTSVKSNIILTPLRIMKRGDSSLSDLFTGIDYPFTYFFDLDHFTSSFRTACPQIHLYDNQQDLAHLPSTNEEHEVDPHKLSIKHHPKATTMIDEPQYWRREFYKWLNDHAPPFSRSEPVLITFPMQLLRWPFSYDKPDFVATYGRLLLIREDVRRLAAVILYSMSKTYDLSLNLSGPIQQGKFYGAHMRTASDALAVGWPGYDEQSKNYLSAVAATNLSLVYLTTGNPDDAARFTATAARQNITVVTKDTLLAGEEFAAERDEMATLSWDHMGMIDYYVLLRSSLFGGMFQSSFSWNIANKRHVVVGNGTWMEIAPMRAGLETWYDTEGELTYDGPECFRDELSTIYGLTDMDGVRWQFPMALFP</sequence>
<dbReference type="InterPro" id="IPR019378">
    <property type="entry name" value="GDP-Fuc_O-FucTrfase"/>
</dbReference>
<dbReference type="Pfam" id="PF10250">
    <property type="entry name" value="O-FucT"/>
    <property type="match status" value="1"/>
</dbReference>
<keyword evidence="6" id="KW-1185">Reference proteome</keyword>
<protein>
    <recommendedName>
        <fullName evidence="7">Alternative oxidase</fullName>
    </recommendedName>
</protein>
<accession>A0A8T9BIQ3</accession>
<dbReference type="GO" id="GO:0016740">
    <property type="term" value="F:transferase activity"/>
    <property type="evidence" value="ECO:0007669"/>
    <property type="project" value="UniProtKB-KW"/>
</dbReference>
<evidence type="ECO:0000256" key="3">
    <source>
        <dbReference type="ARBA" id="ARBA00023277"/>
    </source>
</evidence>
<evidence type="ECO:0000256" key="2">
    <source>
        <dbReference type="ARBA" id="ARBA00023253"/>
    </source>
</evidence>
<feature type="transmembrane region" description="Helical" evidence="4">
    <location>
        <begin position="12"/>
        <end position="28"/>
    </location>
</feature>
<evidence type="ECO:0000313" key="5">
    <source>
        <dbReference type="EMBL" id="TVY19757.1"/>
    </source>
</evidence>
<evidence type="ECO:0000256" key="1">
    <source>
        <dbReference type="ARBA" id="ARBA00022679"/>
    </source>
</evidence>
<reference evidence="5 6" key="1">
    <citation type="submission" date="2018-05" db="EMBL/GenBank/DDBJ databases">
        <title>Whole genome sequencing for identification of molecular markers to develop diagnostic detection tools for the regulated plant pathogen Lachnellula willkommii.</title>
        <authorList>
            <person name="Giroux E."/>
            <person name="Bilodeau G."/>
        </authorList>
    </citation>
    <scope>NUCLEOTIDE SEQUENCE [LARGE SCALE GENOMIC DNA]</scope>
    <source>
        <strain evidence="5 6">CBS 203.66</strain>
    </source>
</reference>
<dbReference type="CDD" id="cd11296">
    <property type="entry name" value="O-FucT_like"/>
    <property type="match status" value="1"/>
</dbReference>
<dbReference type="EMBL" id="QGMF01000089">
    <property type="protein sequence ID" value="TVY19757.1"/>
    <property type="molecule type" value="Genomic_DNA"/>
</dbReference>
<organism evidence="5 6">
    <name type="scientific">Lachnellula arida</name>
    <dbReference type="NCBI Taxonomy" id="1316785"/>
    <lineage>
        <taxon>Eukaryota</taxon>
        <taxon>Fungi</taxon>
        <taxon>Dikarya</taxon>
        <taxon>Ascomycota</taxon>
        <taxon>Pezizomycotina</taxon>
        <taxon>Leotiomycetes</taxon>
        <taxon>Helotiales</taxon>
        <taxon>Lachnaceae</taxon>
        <taxon>Lachnellula</taxon>
    </lineage>
</organism>
<keyword evidence="4" id="KW-0812">Transmembrane</keyword>
<dbReference type="Gene3D" id="3.40.50.11350">
    <property type="match status" value="1"/>
</dbReference>